<evidence type="ECO:0000256" key="1">
    <source>
        <dbReference type="SAM" id="MobiDB-lite"/>
    </source>
</evidence>
<name>A0AAU7ARP7_9ACTN</name>
<organism evidence="3">
    <name type="scientific">Paraconexibacter sp. AEG42_29</name>
    <dbReference type="NCBI Taxonomy" id="2997339"/>
    <lineage>
        <taxon>Bacteria</taxon>
        <taxon>Bacillati</taxon>
        <taxon>Actinomycetota</taxon>
        <taxon>Thermoleophilia</taxon>
        <taxon>Solirubrobacterales</taxon>
        <taxon>Paraconexibacteraceae</taxon>
        <taxon>Paraconexibacter</taxon>
    </lineage>
</organism>
<sequence>MKTITSLIVVGVLGCTAASASADKPAPKAPTGATPSAQQQCRTERAQMGVKTFGETYGTNAKRTNAFGKCVSKRAKQDDAAAKAAKTQATKTCDAEQAADPAAFAAKYGTGKKGANAHGKCVSAEAKRLKATSVAATTTANVNAAKSCKAQRTADGAAFAAKYGKSRNAFGKCVSAAARA</sequence>
<evidence type="ECO:0000256" key="2">
    <source>
        <dbReference type="SAM" id="SignalP"/>
    </source>
</evidence>
<dbReference type="AlphaFoldDB" id="A0AAU7ARP7"/>
<keyword evidence="2" id="KW-0732">Signal</keyword>
<dbReference type="RefSeq" id="WP_354700851.1">
    <property type="nucleotide sequence ID" value="NZ_CP114014.1"/>
</dbReference>
<feature type="chain" id="PRO_5043896397" evidence="2">
    <location>
        <begin position="23"/>
        <end position="180"/>
    </location>
</feature>
<gene>
    <name evidence="3" type="ORF">DSM112329_01143</name>
</gene>
<dbReference type="PROSITE" id="PS51257">
    <property type="entry name" value="PROKAR_LIPOPROTEIN"/>
    <property type="match status" value="1"/>
</dbReference>
<accession>A0AAU7ARP7</accession>
<feature type="region of interest" description="Disordered" evidence="1">
    <location>
        <begin position="20"/>
        <end position="41"/>
    </location>
</feature>
<feature type="compositionally biased region" description="Low complexity" evidence="1">
    <location>
        <begin position="20"/>
        <end position="35"/>
    </location>
</feature>
<feature type="signal peptide" evidence="2">
    <location>
        <begin position="1"/>
        <end position="22"/>
    </location>
</feature>
<reference evidence="3" key="1">
    <citation type="submission" date="2022-12" db="EMBL/GenBank/DDBJ databases">
        <title>Paraconexibacter alkalitolerans sp. nov. and Baekduia alba sp. nov., isolated from soil and emended description of the genera Paraconexibacter (Chun et al., 2020) and Baekduia (An et al., 2020).</title>
        <authorList>
            <person name="Vieira S."/>
            <person name="Huber K.J."/>
            <person name="Geppert A."/>
            <person name="Wolf J."/>
            <person name="Neumann-Schaal M."/>
            <person name="Muesken M."/>
            <person name="Overmann J."/>
        </authorList>
    </citation>
    <scope>NUCLEOTIDE SEQUENCE</scope>
    <source>
        <strain evidence="3">AEG42_29</strain>
    </source>
</reference>
<dbReference type="KEGG" id="parq:DSM112329_01143"/>
<protein>
    <submittedName>
        <fullName evidence="3">Uncharacterized protein</fullName>
    </submittedName>
</protein>
<proteinExistence type="predicted"/>
<dbReference type="EMBL" id="CP114014">
    <property type="protein sequence ID" value="XAY04310.1"/>
    <property type="molecule type" value="Genomic_DNA"/>
</dbReference>
<evidence type="ECO:0000313" key="3">
    <source>
        <dbReference type="EMBL" id="XAY04310.1"/>
    </source>
</evidence>